<proteinExistence type="predicted"/>
<protein>
    <submittedName>
        <fullName evidence="1">Uncharacterized protein</fullName>
    </submittedName>
</protein>
<dbReference type="EMBL" id="CM023488">
    <property type="protein sequence ID" value="KAH6924072.1"/>
    <property type="molecule type" value="Genomic_DNA"/>
</dbReference>
<comment type="caution">
    <text evidence="1">The sequence shown here is derived from an EMBL/GenBank/DDBJ whole genome shotgun (WGS) entry which is preliminary data.</text>
</comment>
<evidence type="ECO:0000313" key="2">
    <source>
        <dbReference type="Proteomes" id="UP000821845"/>
    </source>
</evidence>
<name>A0ACB7RQI1_HYAAI</name>
<evidence type="ECO:0000313" key="1">
    <source>
        <dbReference type="EMBL" id="KAH6924072.1"/>
    </source>
</evidence>
<gene>
    <name evidence="1" type="ORF">HPB50_011175</name>
</gene>
<keyword evidence="2" id="KW-1185">Reference proteome</keyword>
<sequence>MRRLALELEQVRDLGCTIYADAITLWAHRGSYGEKQDLLQEAIEKVANFTKHAGMTCAPEKSEFTVCSKRCKKAGIQRIDLHLEGHAIREVTQMRVLGSLIQENGNVDAIIRSLKLTVKNVARMILRVGCSRNGLAEEHSGWCKRL</sequence>
<dbReference type="Proteomes" id="UP000821845">
    <property type="component" value="Chromosome 8"/>
</dbReference>
<accession>A0ACB7RQI1</accession>
<organism evidence="1 2">
    <name type="scientific">Hyalomma asiaticum</name>
    <name type="common">Tick</name>
    <dbReference type="NCBI Taxonomy" id="266040"/>
    <lineage>
        <taxon>Eukaryota</taxon>
        <taxon>Metazoa</taxon>
        <taxon>Ecdysozoa</taxon>
        <taxon>Arthropoda</taxon>
        <taxon>Chelicerata</taxon>
        <taxon>Arachnida</taxon>
        <taxon>Acari</taxon>
        <taxon>Parasitiformes</taxon>
        <taxon>Ixodida</taxon>
        <taxon>Ixodoidea</taxon>
        <taxon>Ixodidae</taxon>
        <taxon>Hyalomminae</taxon>
        <taxon>Hyalomma</taxon>
    </lineage>
</organism>
<reference evidence="1" key="1">
    <citation type="submission" date="2020-05" db="EMBL/GenBank/DDBJ databases">
        <title>Large-scale comparative analyses of tick genomes elucidate their genetic diversity and vector capacities.</title>
        <authorList>
            <person name="Jia N."/>
            <person name="Wang J."/>
            <person name="Shi W."/>
            <person name="Du L."/>
            <person name="Sun Y."/>
            <person name="Zhan W."/>
            <person name="Jiang J."/>
            <person name="Wang Q."/>
            <person name="Zhang B."/>
            <person name="Ji P."/>
            <person name="Sakyi L.B."/>
            <person name="Cui X."/>
            <person name="Yuan T."/>
            <person name="Jiang B."/>
            <person name="Yang W."/>
            <person name="Lam T.T.-Y."/>
            <person name="Chang Q."/>
            <person name="Ding S."/>
            <person name="Wang X."/>
            <person name="Zhu J."/>
            <person name="Ruan X."/>
            <person name="Zhao L."/>
            <person name="Wei J."/>
            <person name="Que T."/>
            <person name="Du C."/>
            <person name="Cheng J."/>
            <person name="Dai P."/>
            <person name="Han X."/>
            <person name="Huang E."/>
            <person name="Gao Y."/>
            <person name="Liu J."/>
            <person name="Shao H."/>
            <person name="Ye R."/>
            <person name="Li L."/>
            <person name="Wei W."/>
            <person name="Wang X."/>
            <person name="Wang C."/>
            <person name="Yang T."/>
            <person name="Huo Q."/>
            <person name="Li W."/>
            <person name="Guo W."/>
            <person name="Chen H."/>
            <person name="Zhou L."/>
            <person name="Ni X."/>
            <person name="Tian J."/>
            <person name="Zhou Y."/>
            <person name="Sheng Y."/>
            <person name="Liu T."/>
            <person name="Pan Y."/>
            <person name="Xia L."/>
            <person name="Li J."/>
            <person name="Zhao F."/>
            <person name="Cao W."/>
        </authorList>
    </citation>
    <scope>NUCLEOTIDE SEQUENCE</scope>
    <source>
        <strain evidence="1">Hyas-2018</strain>
    </source>
</reference>